<organism evidence="8 9">
    <name type="scientific">Jatropha curcas</name>
    <name type="common">Barbados nut</name>
    <dbReference type="NCBI Taxonomy" id="180498"/>
    <lineage>
        <taxon>Eukaryota</taxon>
        <taxon>Viridiplantae</taxon>
        <taxon>Streptophyta</taxon>
        <taxon>Embryophyta</taxon>
        <taxon>Tracheophyta</taxon>
        <taxon>Spermatophyta</taxon>
        <taxon>Magnoliopsida</taxon>
        <taxon>eudicotyledons</taxon>
        <taxon>Gunneridae</taxon>
        <taxon>Pentapetalae</taxon>
        <taxon>rosids</taxon>
        <taxon>fabids</taxon>
        <taxon>Malpighiales</taxon>
        <taxon>Euphorbiaceae</taxon>
        <taxon>Crotonoideae</taxon>
        <taxon>Jatropheae</taxon>
        <taxon>Jatropha</taxon>
    </lineage>
</organism>
<keyword evidence="9" id="KW-1185">Reference proteome</keyword>
<evidence type="ECO:0000256" key="4">
    <source>
        <dbReference type="ARBA" id="ARBA00022801"/>
    </source>
</evidence>
<feature type="chain" id="PRO_5001642435" description="Peptidase A1 domain-containing protein" evidence="6">
    <location>
        <begin position="22"/>
        <end position="438"/>
    </location>
</feature>
<protein>
    <recommendedName>
        <fullName evidence="7">Peptidase A1 domain-containing protein</fullName>
    </recommendedName>
</protein>
<evidence type="ECO:0000313" key="9">
    <source>
        <dbReference type="Proteomes" id="UP000027138"/>
    </source>
</evidence>
<evidence type="ECO:0000313" key="8">
    <source>
        <dbReference type="EMBL" id="KDP25624.1"/>
    </source>
</evidence>
<feature type="domain" description="Peptidase A1" evidence="7">
    <location>
        <begin position="93"/>
        <end position="429"/>
    </location>
</feature>
<dbReference type="Pfam" id="PF14543">
    <property type="entry name" value="TAXi_N"/>
    <property type="match status" value="1"/>
</dbReference>
<keyword evidence="6" id="KW-0732">Signal</keyword>
<evidence type="ECO:0000256" key="3">
    <source>
        <dbReference type="ARBA" id="ARBA00022750"/>
    </source>
</evidence>
<dbReference type="Proteomes" id="UP000027138">
    <property type="component" value="Unassembled WGS sequence"/>
</dbReference>
<sequence>MTSSLTLELMLFLAFALTTNTKPQKLVVKLIHTNSIFSPYYNPSESTKDRADRTVKNSNARFKYLQAKVKRNFVVENDDYTYVASLKNVVHGFSVSFLIGQPPVPQLAFMDTGSDLTWIQCRRCINCSSQKVPFYDHTSSSTYKNMPCADRSCESAKCDDDGNCIYEISYLDNTGSRGILGIERLIFETRDEGIVAVDDVVFGCGINNTGTFGLGSGMFGLGYASNSIVNHLGRKFSYCVGDVQDPFYSYNKLKLGKDVDIEGDSTRFELIDNFYFVTLEWISIGQERLDIDFSIFERVEDRGGVIIDSGSELTHLPKAAYAKITNKVFNIINGFLTPTWINVDGFKQLCYYGNIFRNLRGFPTITFHFSGGAELELEVGSIFFKLDEGLSCLAFLPGDSDEQVSIIGILAQQNYNVAYDIDKRRIYFQRIQCELLED</sequence>
<dbReference type="SUPFAM" id="SSF50630">
    <property type="entry name" value="Acid proteases"/>
    <property type="match status" value="1"/>
</dbReference>
<dbReference type="Pfam" id="PF14541">
    <property type="entry name" value="TAXi_C"/>
    <property type="match status" value="1"/>
</dbReference>
<keyword evidence="4" id="KW-0378">Hydrolase</keyword>
<dbReference type="InterPro" id="IPR032799">
    <property type="entry name" value="TAXi_C"/>
</dbReference>
<comment type="similarity">
    <text evidence="1">Belongs to the peptidase A1 family.</text>
</comment>
<evidence type="ECO:0000259" key="7">
    <source>
        <dbReference type="PROSITE" id="PS51767"/>
    </source>
</evidence>
<reference evidence="8 9" key="1">
    <citation type="journal article" date="2014" name="PLoS ONE">
        <title>Global Analysis of Gene Expression Profiles in Physic Nut (Jatropha curcas L.) Seedlings Exposed to Salt Stress.</title>
        <authorList>
            <person name="Zhang L."/>
            <person name="Zhang C."/>
            <person name="Wu P."/>
            <person name="Chen Y."/>
            <person name="Li M."/>
            <person name="Jiang H."/>
            <person name="Wu G."/>
        </authorList>
    </citation>
    <scope>NUCLEOTIDE SEQUENCE [LARGE SCALE GENOMIC DNA]</scope>
    <source>
        <strain evidence="9">cv. GZQX0401</strain>
        <tissue evidence="8">Young leaves</tissue>
    </source>
</reference>
<dbReference type="MEROPS" id="A01.A39"/>
<dbReference type="AlphaFoldDB" id="A0A067K1G0"/>
<accession>A0A067K1G0</accession>
<dbReference type="GO" id="GO:0004190">
    <property type="term" value="F:aspartic-type endopeptidase activity"/>
    <property type="evidence" value="ECO:0007669"/>
    <property type="project" value="UniProtKB-KW"/>
</dbReference>
<name>A0A067K1G0_JATCU</name>
<dbReference type="OrthoDB" id="2747330at2759"/>
<gene>
    <name evidence="8" type="ORF">JCGZ_20780</name>
</gene>
<dbReference type="CDD" id="cd05476">
    <property type="entry name" value="pepsin_A_like_plant"/>
    <property type="match status" value="1"/>
</dbReference>
<proteinExistence type="inferred from homology"/>
<dbReference type="InterPro" id="IPR032861">
    <property type="entry name" value="TAXi_N"/>
</dbReference>
<dbReference type="EMBL" id="KK914993">
    <property type="protein sequence ID" value="KDP25624.1"/>
    <property type="molecule type" value="Genomic_DNA"/>
</dbReference>
<dbReference type="PANTHER" id="PTHR47967">
    <property type="entry name" value="OS07G0603500 PROTEIN-RELATED"/>
    <property type="match status" value="1"/>
</dbReference>
<dbReference type="InterPro" id="IPR034161">
    <property type="entry name" value="Pepsin-like_plant"/>
</dbReference>
<evidence type="ECO:0000256" key="1">
    <source>
        <dbReference type="ARBA" id="ARBA00007447"/>
    </source>
</evidence>
<dbReference type="PROSITE" id="PS51767">
    <property type="entry name" value="PEPTIDASE_A1"/>
    <property type="match status" value="1"/>
</dbReference>
<dbReference type="FunFam" id="2.40.70.10:FF:000033">
    <property type="entry name" value="Aspartyl protease family protein"/>
    <property type="match status" value="1"/>
</dbReference>
<evidence type="ECO:0000256" key="6">
    <source>
        <dbReference type="SAM" id="SignalP"/>
    </source>
</evidence>
<dbReference type="InterPro" id="IPR021109">
    <property type="entry name" value="Peptidase_aspartic_dom_sf"/>
</dbReference>
<feature type="signal peptide" evidence="6">
    <location>
        <begin position="1"/>
        <end position="21"/>
    </location>
</feature>
<dbReference type="GO" id="GO:0005576">
    <property type="term" value="C:extracellular region"/>
    <property type="evidence" value="ECO:0007669"/>
    <property type="project" value="TreeGrafter"/>
</dbReference>
<keyword evidence="5" id="KW-0325">Glycoprotein</keyword>
<dbReference type="PANTHER" id="PTHR47967:SF14">
    <property type="entry name" value="EUKARYOTIC ASPARTYL PROTEASE FAMILY PROTEIN"/>
    <property type="match status" value="1"/>
</dbReference>
<dbReference type="Gene3D" id="2.40.70.10">
    <property type="entry name" value="Acid Proteases"/>
    <property type="match status" value="2"/>
</dbReference>
<keyword evidence="3" id="KW-0064">Aspartyl protease</keyword>
<evidence type="ECO:0000256" key="2">
    <source>
        <dbReference type="ARBA" id="ARBA00022670"/>
    </source>
</evidence>
<dbReference type="InterPro" id="IPR033121">
    <property type="entry name" value="PEPTIDASE_A1"/>
</dbReference>
<keyword evidence="2" id="KW-0645">Protease</keyword>
<evidence type="ECO:0000256" key="5">
    <source>
        <dbReference type="ARBA" id="ARBA00023180"/>
    </source>
</evidence>
<dbReference type="InterPro" id="IPR051708">
    <property type="entry name" value="Plant_Aspart_Prot_A1"/>
</dbReference>
<dbReference type="GO" id="GO:0006508">
    <property type="term" value="P:proteolysis"/>
    <property type="evidence" value="ECO:0007669"/>
    <property type="project" value="UniProtKB-KW"/>
</dbReference>